<evidence type="ECO:0000256" key="2">
    <source>
        <dbReference type="ARBA" id="ARBA00023125"/>
    </source>
</evidence>
<keyword evidence="1" id="KW-0805">Transcription regulation</keyword>
<evidence type="ECO:0000259" key="4">
    <source>
        <dbReference type="PROSITE" id="PS50943"/>
    </source>
</evidence>
<evidence type="ECO:0000256" key="3">
    <source>
        <dbReference type="ARBA" id="ARBA00023163"/>
    </source>
</evidence>
<keyword evidence="3" id="KW-0804">Transcription</keyword>
<dbReference type="InterPro" id="IPR050807">
    <property type="entry name" value="TransReg_Diox_bact_type"/>
</dbReference>
<keyword evidence="2" id="KW-0238">DNA-binding</keyword>
<dbReference type="InterPro" id="IPR001387">
    <property type="entry name" value="Cro/C1-type_HTH"/>
</dbReference>
<dbReference type="SMART" id="SM00530">
    <property type="entry name" value="HTH_XRE"/>
    <property type="match status" value="1"/>
</dbReference>
<dbReference type="Gene3D" id="1.10.260.40">
    <property type="entry name" value="lambda repressor-like DNA-binding domains"/>
    <property type="match status" value="1"/>
</dbReference>
<protein>
    <submittedName>
        <fullName evidence="5">Helix-turn-helix transcriptional regulator</fullName>
    </submittedName>
</protein>
<evidence type="ECO:0000256" key="1">
    <source>
        <dbReference type="ARBA" id="ARBA00023015"/>
    </source>
</evidence>
<feature type="domain" description="HTH cro/C1-type" evidence="4">
    <location>
        <begin position="11"/>
        <end position="65"/>
    </location>
</feature>
<dbReference type="RefSeq" id="WP_283831559.1">
    <property type="nucleotide sequence ID" value="NZ_JASJEU010000012.1"/>
</dbReference>
<dbReference type="PANTHER" id="PTHR46797">
    <property type="entry name" value="HTH-TYPE TRANSCRIPTIONAL REGULATOR"/>
    <property type="match status" value="1"/>
</dbReference>
<sequence length="69" mass="7772">MAANQQLGMRIKDLREARDWSQRECADFLGVHHVYLADVELGKRNLTLANIEKIAAGFGVTLEELFKGL</sequence>
<dbReference type="PROSITE" id="PS50943">
    <property type="entry name" value="HTH_CROC1"/>
    <property type="match status" value="1"/>
</dbReference>
<dbReference type="Proteomes" id="UP001232750">
    <property type="component" value="Unassembled WGS sequence"/>
</dbReference>
<evidence type="ECO:0000313" key="5">
    <source>
        <dbReference type="EMBL" id="MDJ1650207.1"/>
    </source>
</evidence>
<gene>
    <name evidence="5" type="ORF">QNJ86_05305</name>
</gene>
<keyword evidence="6" id="KW-1185">Reference proteome</keyword>
<name>A0ABT7DLT9_9ACTN</name>
<dbReference type="EMBL" id="JASJEU010000012">
    <property type="protein sequence ID" value="MDJ1650207.1"/>
    <property type="molecule type" value="Genomic_DNA"/>
</dbReference>
<dbReference type="SUPFAM" id="SSF47413">
    <property type="entry name" value="lambda repressor-like DNA-binding domains"/>
    <property type="match status" value="1"/>
</dbReference>
<dbReference type="Pfam" id="PF01381">
    <property type="entry name" value="HTH_3"/>
    <property type="match status" value="1"/>
</dbReference>
<accession>A0ABT7DLT9</accession>
<evidence type="ECO:0000313" key="6">
    <source>
        <dbReference type="Proteomes" id="UP001232750"/>
    </source>
</evidence>
<dbReference type="InterPro" id="IPR010982">
    <property type="entry name" value="Lambda_DNA-bd_dom_sf"/>
</dbReference>
<comment type="caution">
    <text evidence="5">The sequence shown here is derived from an EMBL/GenBank/DDBJ whole genome shotgun (WGS) entry which is preliminary data.</text>
</comment>
<organism evidence="5 6">
    <name type="scientific">Gordonibacter faecis</name>
    <dbReference type="NCBI Taxonomy" id="3047475"/>
    <lineage>
        <taxon>Bacteria</taxon>
        <taxon>Bacillati</taxon>
        <taxon>Actinomycetota</taxon>
        <taxon>Coriobacteriia</taxon>
        <taxon>Eggerthellales</taxon>
        <taxon>Eggerthellaceae</taxon>
        <taxon>Gordonibacter</taxon>
    </lineage>
</organism>
<reference evidence="5 6" key="1">
    <citation type="submission" date="2023-05" db="EMBL/GenBank/DDBJ databases">
        <title>Gordonibacter KGMB12511T sp. nov., isolated from faeces of healthy Korean.</title>
        <authorList>
            <person name="Kim H.S."/>
            <person name="Kim J.-S."/>
            <person name="Suh M.K."/>
            <person name="Eom M.K."/>
            <person name="Do H.E."/>
            <person name="Lee J.-S."/>
        </authorList>
    </citation>
    <scope>NUCLEOTIDE SEQUENCE [LARGE SCALE GENOMIC DNA]</scope>
    <source>
        <strain evidence="5 6">KGMB12511</strain>
    </source>
</reference>
<proteinExistence type="predicted"/>
<dbReference type="CDD" id="cd00093">
    <property type="entry name" value="HTH_XRE"/>
    <property type="match status" value="1"/>
</dbReference>
<dbReference type="PANTHER" id="PTHR46797:SF23">
    <property type="entry name" value="HTH-TYPE TRANSCRIPTIONAL REGULATOR SUTR"/>
    <property type="match status" value="1"/>
</dbReference>